<evidence type="ECO:0000313" key="2">
    <source>
        <dbReference type="EMBL" id="BCS85468.1"/>
    </source>
</evidence>
<keyword evidence="3" id="KW-1185">Reference proteome</keyword>
<dbReference type="InterPro" id="IPR021215">
    <property type="entry name" value="DUF2752"/>
</dbReference>
<reference evidence="2 3" key="1">
    <citation type="journal article" date="2022" name="Int. J. Syst. Evol. Microbiol.">
        <title>Prevotella herbatica sp. nov., a plant polysaccharide-decomposing anaerobic bacterium isolated from a methanogenic reactor.</title>
        <authorList>
            <person name="Uek A."/>
            <person name="Tonouchi A."/>
            <person name="Kaku N."/>
            <person name="Ueki K."/>
        </authorList>
    </citation>
    <scope>NUCLEOTIDE SEQUENCE [LARGE SCALE GENOMIC DNA]</scope>
    <source>
        <strain evidence="2 3">WR041</strain>
    </source>
</reference>
<evidence type="ECO:0000313" key="3">
    <source>
        <dbReference type="Proteomes" id="UP001319045"/>
    </source>
</evidence>
<dbReference type="Proteomes" id="UP001319045">
    <property type="component" value="Chromosome"/>
</dbReference>
<sequence>MPKCPFKLITGLSCPGCGIQRFIYSMLHGHWHEAIAYNYYLAYSLPYASLFAIAWIMPQGKAKERLSDIIENRYVVWFYIITFFLWLIIRNILKI</sequence>
<keyword evidence="1" id="KW-0812">Transmembrane</keyword>
<feature type="transmembrane region" description="Helical" evidence="1">
    <location>
        <begin position="76"/>
        <end position="93"/>
    </location>
</feature>
<organism evidence="2 3">
    <name type="scientific">Prevotella herbatica</name>
    <dbReference type="NCBI Taxonomy" id="2801997"/>
    <lineage>
        <taxon>Bacteria</taxon>
        <taxon>Pseudomonadati</taxon>
        <taxon>Bacteroidota</taxon>
        <taxon>Bacteroidia</taxon>
        <taxon>Bacteroidales</taxon>
        <taxon>Prevotellaceae</taxon>
        <taxon>Prevotella</taxon>
    </lineage>
</organism>
<feature type="transmembrane region" description="Helical" evidence="1">
    <location>
        <begin position="36"/>
        <end position="56"/>
    </location>
</feature>
<name>A0ABM7NY66_9BACT</name>
<dbReference type="EMBL" id="AP024484">
    <property type="protein sequence ID" value="BCS85468.1"/>
    <property type="molecule type" value="Genomic_DNA"/>
</dbReference>
<proteinExistence type="predicted"/>
<keyword evidence="1" id="KW-0472">Membrane</keyword>
<keyword evidence="1" id="KW-1133">Transmembrane helix</keyword>
<accession>A0ABM7NY66</accession>
<dbReference type="Pfam" id="PF10825">
    <property type="entry name" value="DUF2752"/>
    <property type="match status" value="1"/>
</dbReference>
<protein>
    <submittedName>
        <fullName evidence="2">DUF2752 domain-containing protein</fullName>
    </submittedName>
</protein>
<gene>
    <name evidence="2" type="ORF">prwr041_13610</name>
</gene>
<evidence type="ECO:0000256" key="1">
    <source>
        <dbReference type="SAM" id="Phobius"/>
    </source>
</evidence>